<dbReference type="EMBL" id="KZ679133">
    <property type="protein sequence ID" value="PTB75585.1"/>
    <property type="molecule type" value="Genomic_DNA"/>
</dbReference>
<proteinExistence type="predicted"/>
<reference evidence="1 2" key="1">
    <citation type="submission" date="2016-07" db="EMBL/GenBank/DDBJ databases">
        <title>Multiple horizontal gene transfer events from other fungi enriched the ability of initially mycotrophic Trichoderma (Ascomycota) to feed on dead plant biomass.</title>
        <authorList>
            <consortium name="DOE Joint Genome Institute"/>
            <person name="Aerts A."/>
            <person name="Atanasova L."/>
            <person name="Chenthamara K."/>
            <person name="Zhang J."/>
            <person name="Grujic M."/>
            <person name="Henrissat B."/>
            <person name="Kuo A."/>
            <person name="Salamov A."/>
            <person name="Lipzen A."/>
            <person name="Labutti K."/>
            <person name="Barry K."/>
            <person name="Miao Y."/>
            <person name="Rahimi M.J."/>
            <person name="Shen Q."/>
            <person name="Grigoriev I.V."/>
            <person name="Kubicek C.P."/>
            <person name="Druzhinina I.S."/>
        </authorList>
    </citation>
    <scope>NUCLEOTIDE SEQUENCE [LARGE SCALE GENOMIC DNA]</scope>
    <source>
        <strain evidence="1 2">ATCC 18648</strain>
    </source>
</reference>
<organism evidence="1 2">
    <name type="scientific">Trichoderma longibrachiatum ATCC 18648</name>
    <dbReference type="NCBI Taxonomy" id="983965"/>
    <lineage>
        <taxon>Eukaryota</taxon>
        <taxon>Fungi</taxon>
        <taxon>Dikarya</taxon>
        <taxon>Ascomycota</taxon>
        <taxon>Pezizomycotina</taxon>
        <taxon>Sordariomycetes</taxon>
        <taxon>Hypocreomycetidae</taxon>
        <taxon>Hypocreales</taxon>
        <taxon>Hypocreaceae</taxon>
        <taxon>Trichoderma</taxon>
    </lineage>
</organism>
<evidence type="ECO:0000313" key="2">
    <source>
        <dbReference type="Proteomes" id="UP000240760"/>
    </source>
</evidence>
<evidence type="ECO:0000313" key="1">
    <source>
        <dbReference type="EMBL" id="PTB75585.1"/>
    </source>
</evidence>
<protein>
    <submittedName>
        <fullName evidence="1">Uncharacterized protein</fullName>
    </submittedName>
</protein>
<keyword evidence="2" id="KW-1185">Reference proteome</keyword>
<dbReference type="AlphaFoldDB" id="A0A2T4C242"/>
<gene>
    <name evidence="1" type="ORF">M440DRAFT_325657</name>
</gene>
<accession>A0A2T4C242</accession>
<dbReference type="Proteomes" id="UP000240760">
    <property type="component" value="Unassembled WGS sequence"/>
</dbReference>
<sequence length="79" mass="8530">MHRILHRARDPRIPKAPRLFQAHRHPQAGLISRGHSPSRAFFPSPAPIWGPRPADATPSINPPVCAPALPLALALGQLG</sequence>
<name>A0A2T4C242_TRILO</name>